<dbReference type="AlphaFoldDB" id="A0AAV5VYT8"/>
<dbReference type="Proteomes" id="UP001432322">
    <property type="component" value="Unassembled WGS sequence"/>
</dbReference>
<organism evidence="3 4">
    <name type="scientific">Pristionchus fissidentatus</name>
    <dbReference type="NCBI Taxonomy" id="1538716"/>
    <lineage>
        <taxon>Eukaryota</taxon>
        <taxon>Metazoa</taxon>
        <taxon>Ecdysozoa</taxon>
        <taxon>Nematoda</taxon>
        <taxon>Chromadorea</taxon>
        <taxon>Rhabditida</taxon>
        <taxon>Rhabditina</taxon>
        <taxon>Diplogasteromorpha</taxon>
        <taxon>Diplogasteroidea</taxon>
        <taxon>Neodiplogasteridae</taxon>
        <taxon>Pristionchus</taxon>
    </lineage>
</organism>
<evidence type="ECO:0000256" key="2">
    <source>
        <dbReference type="SAM" id="Phobius"/>
    </source>
</evidence>
<comment type="caution">
    <text evidence="3">The sequence shown here is derived from an EMBL/GenBank/DDBJ whole genome shotgun (WGS) entry which is preliminary data.</text>
</comment>
<feature type="non-terminal residue" evidence="3">
    <location>
        <position position="1"/>
    </location>
</feature>
<keyword evidence="2" id="KW-0472">Membrane</keyword>
<gene>
    <name evidence="3" type="ORF">PFISCL1PPCAC_15194</name>
</gene>
<dbReference type="CDD" id="cd12087">
    <property type="entry name" value="TM_EGFR-like"/>
    <property type="match status" value="1"/>
</dbReference>
<evidence type="ECO:0000256" key="1">
    <source>
        <dbReference type="SAM" id="MobiDB-lite"/>
    </source>
</evidence>
<keyword evidence="4" id="KW-1185">Reference proteome</keyword>
<evidence type="ECO:0000313" key="3">
    <source>
        <dbReference type="EMBL" id="GMT23897.1"/>
    </source>
</evidence>
<proteinExistence type="predicted"/>
<feature type="compositionally biased region" description="Basic and acidic residues" evidence="1">
    <location>
        <begin position="94"/>
        <end position="108"/>
    </location>
</feature>
<dbReference type="EMBL" id="BTSY01000004">
    <property type="protein sequence ID" value="GMT23897.1"/>
    <property type="molecule type" value="Genomic_DNA"/>
</dbReference>
<keyword evidence="2" id="KW-0812">Transmembrane</keyword>
<feature type="region of interest" description="Disordered" evidence="1">
    <location>
        <begin position="68"/>
        <end position="113"/>
    </location>
</feature>
<feature type="region of interest" description="Disordered" evidence="1">
    <location>
        <begin position="149"/>
        <end position="207"/>
    </location>
</feature>
<feature type="compositionally biased region" description="Basic and acidic residues" evidence="1">
    <location>
        <begin position="68"/>
        <end position="85"/>
    </location>
</feature>
<sequence>NIDHSSFHDSLVDHSLNNHTQGLLQIGKWKIAPQYVVGGGVAVLIVVILLGGFLFWFLSFRMRRREVNETEKVKQRARDDFESKKQGTPSAKKKLADKEAEKKKEADKKKTKTPIISQSTLDSMNPETIAQFETRVRDTFSPERVLEEIREEASPNPERKGDTVSQVSFDQLNRNDSKVNMFKENAEDSDTNQPALGKGINLEEKIT</sequence>
<feature type="compositionally biased region" description="Basic and acidic residues" evidence="1">
    <location>
        <begin position="149"/>
        <end position="162"/>
    </location>
</feature>
<accession>A0AAV5VYT8</accession>
<evidence type="ECO:0000313" key="4">
    <source>
        <dbReference type="Proteomes" id="UP001432322"/>
    </source>
</evidence>
<protein>
    <submittedName>
        <fullName evidence="3">Uncharacterized protein</fullName>
    </submittedName>
</protein>
<keyword evidence="2" id="KW-1133">Transmembrane helix</keyword>
<feature type="transmembrane region" description="Helical" evidence="2">
    <location>
        <begin position="35"/>
        <end position="58"/>
    </location>
</feature>
<name>A0AAV5VYT8_9BILA</name>
<feature type="compositionally biased region" description="Polar residues" evidence="1">
    <location>
        <begin position="163"/>
        <end position="174"/>
    </location>
</feature>
<reference evidence="3" key="1">
    <citation type="submission" date="2023-10" db="EMBL/GenBank/DDBJ databases">
        <title>Genome assembly of Pristionchus species.</title>
        <authorList>
            <person name="Yoshida K."/>
            <person name="Sommer R.J."/>
        </authorList>
    </citation>
    <scope>NUCLEOTIDE SEQUENCE</scope>
    <source>
        <strain evidence="3">RS5133</strain>
    </source>
</reference>